<dbReference type="Pfam" id="PF12200">
    <property type="entry name" value="DUF3597"/>
    <property type="match status" value="1"/>
</dbReference>
<feature type="region of interest" description="Disordered" evidence="1">
    <location>
        <begin position="15"/>
        <end position="39"/>
    </location>
</feature>
<reference evidence="3 4" key="1">
    <citation type="submission" date="2021-08" db="EMBL/GenBank/DDBJ databases">
        <title>Comparative Genomics Analysis of the Genus Qipengyuania Reveals Extensive Genetic Diversity and Metabolic Versatility, Including the Description of Fifteen Novel Species.</title>
        <authorList>
            <person name="Liu Y."/>
        </authorList>
    </citation>
    <scope>NUCLEOTIDE SEQUENCE [LARGE SCALE GENOMIC DNA]</scope>
    <source>
        <strain evidence="3 4">YG27</strain>
    </source>
</reference>
<sequence>MSIFSKIKDAIFGKKAEAREAPRTQPSGHGTTDAPVIEAQPRPVIDVENHLDSMPGADSLNWRTSIVDLMKLLGIDSDYEARKALAIEMGREDYAGTAEDNIWLHRRVMNGLAANGGKVPAEFLD</sequence>
<dbReference type="Proteomes" id="UP000782554">
    <property type="component" value="Unassembled WGS sequence"/>
</dbReference>
<proteinExistence type="predicted"/>
<dbReference type="SUPFAM" id="SSF158634">
    <property type="entry name" value="RPA2825-like"/>
    <property type="match status" value="1"/>
</dbReference>
<evidence type="ECO:0000313" key="4">
    <source>
        <dbReference type="Proteomes" id="UP000782554"/>
    </source>
</evidence>
<name>A0ABS7JWB0_9SPHN</name>
<dbReference type="RefSeq" id="WP_221603137.1">
    <property type="nucleotide sequence ID" value="NZ_CAXPSY010000011.1"/>
</dbReference>
<feature type="domain" description="DUF3597" evidence="2">
    <location>
        <begin position="3"/>
        <end position="120"/>
    </location>
</feature>
<accession>A0ABS7JWB0</accession>
<organism evidence="3 4">
    <name type="scientific">Qipengyuania mesophila</name>
    <dbReference type="NCBI Taxonomy" id="2867246"/>
    <lineage>
        <taxon>Bacteria</taxon>
        <taxon>Pseudomonadati</taxon>
        <taxon>Pseudomonadota</taxon>
        <taxon>Alphaproteobacteria</taxon>
        <taxon>Sphingomonadales</taxon>
        <taxon>Erythrobacteraceae</taxon>
        <taxon>Qipengyuania</taxon>
    </lineage>
</organism>
<comment type="caution">
    <text evidence="3">The sequence shown here is derived from an EMBL/GenBank/DDBJ whole genome shotgun (WGS) entry which is preliminary data.</text>
</comment>
<protein>
    <submittedName>
        <fullName evidence="3">DUF3597 domain-containing protein</fullName>
    </submittedName>
</protein>
<gene>
    <name evidence="3" type="ORF">K3181_10915</name>
</gene>
<evidence type="ECO:0000313" key="3">
    <source>
        <dbReference type="EMBL" id="MBX7501953.1"/>
    </source>
</evidence>
<dbReference type="EMBL" id="JAIGNU010000002">
    <property type="protein sequence ID" value="MBX7501953.1"/>
    <property type="molecule type" value="Genomic_DNA"/>
</dbReference>
<dbReference type="InterPro" id="IPR022016">
    <property type="entry name" value="DUF3597"/>
</dbReference>
<keyword evidence="4" id="KW-1185">Reference proteome</keyword>
<evidence type="ECO:0000259" key="2">
    <source>
        <dbReference type="Pfam" id="PF12200"/>
    </source>
</evidence>
<evidence type="ECO:0000256" key="1">
    <source>
        <dbReference type="SAM" id="MobiDB-lite"/>
    </source>
</evidence>